<keyword evidence="13" id="KW-0732">Signal</keyword>
<name>A0A7M7RFK2_STRPU</name>
<evidence type="ECO:0000256" key="10">
    <source>
        <dbReference type="ARBA" id="ARBA00077684"/>
    </source>
</evidence>
<dbReference type="CTD" id="8544"/>
<comment type="catalytic activity">
    <reaction evidence="4">
        <text>quercetin + O2 = 2-(3,4-dihydroxybenzoyloxy)-4,6-dihydroxybenzoate + CO</text>
        <dbReference type="Rhea" id="RHEA:15381"/>
        <dbReference type="ChEBI" id="CHEBI:15379"/>
        <dbReference type="ChEBI" id="CHEBI:17245"/>
        <dbReference type="ChEBI" id="CHEBI:57628"/>
        <dbReference type="ChEBI" id="CHEBI:57694"/>
        <dbReference type="EC" id="1.13.11.24"/>
    </reaction>
</comment>
<feature type="chain" id="PRO_5029723421" description="Pirin" evidence="13">
    <location>
        <begin position="16"/>
        <end position="342"/>
    </location>
</feature>
<dbReference type="PIRSF" id="PIRSF006232">
    <property type="entry name" value="Pirin"/>
    <property type="match status" value="1"/>
</dbReference>
<evidence type="ECO:0000256" key="8">
    <source>
        <dbReference type="ARBA" id="ARBA00066677"/>
    </source>
</evidence>
<keyword evidence="17" id="KW-1185">Reference proteome</keyword>
<keyword evidence="11" id="KW-0479">Metal-binding</keyword>
<dbReference type="GO" id="GO:0046872">
    <property type="term" value="F:metal ion binding"/>
    <property type="evidence" value="ECO:0007669"/>
    <property type="project" value="UniProtKB-KW"/>
</dbReference>
<comment type="subunit">
    <text evidence="7">May interact with NF1/CTF1. Interacts with BCL3. Identified in a complex comprised of PIR, BLC3, NFKB1 and target DNA.</text>
</comment>
<dbReference type="InParanoid" id="A0A7M7RFK2"/>
<dbReference type="Proteomes" id="UP000007110">
    <property type="component" value="Unassembled WGS sequence"/>
</dbReference>
<protein>
    <recommendedName>
        <fullName evidence="9">Pirin</fullName>
        <ecNumber evidence="8">1.13.11.24</ecNumber>
    </recommendedName>
    <alternativeName>
        <fullName evidence="10">Probable quercetin 2,3-dioxygenase PIR</fullName>
    </alternativeName>
</protein>
<reference evidence="16" key="2">
    <citation type="submission" date="2021-01" db="UniProtKB">
        <authorList>
            <consortium name="EnsemblMetazoa"/>
        </authorList>
    </citation>
    <scope>IDENTIFICATION</scope>
</reference>
<comment type="similarity">
    <text evidence="2 12">Belongs to the pirin family.</text>
</comment>
<comment type="cofactor">
    <cofactor evidence="11">
        <name>Fe cation</name>
        <dbReference type="ChEBI" id="CHEBI:24875"/>
    </cofactor>
    <text evidence="11">Binds 1 Fe cation per subunit.</text>
</comment>
<dbReference type="InterPro" id="IPR011051">
    <property type="entry name" value="RmlC_Cupin_sf"/>
</dbReference>
<feature type="binding site" evidence="11">
    <location>
        <position position="109"/>
    </location>
    <ligand>
        <name>Fe cation</name>
        <dbReference type="ChEBI" id="CHEBI:24875"/>
    </ligand>
</feature>
<dbReference type="InterPro" id="IPR014710">
    <property type="entry name" value="RmlC-like_jellyroll"/>
</dbReference>
<evidence type="ECO:0000259" key="14">
    <source>
        <dbReference type="Pfam" id="PF02678"/>
    </source>
</evidence>
<dbReference type="CDD" id="cd02909">
    <property type="entry name" value="cupin_pirin_N"/>
    <property type="match status" value="1"/>
</dbReference>
<comment type="subcellular location">
    <subcellularLocation>
        <location evidence="1">Nucleus</location>
    </subcellularLocation>
</comment>
<evidence type="ECO:0000256" key="12">
    <source>
        <dbReference type="RuleBase" id="RU003457"/>
    </source>
</evidence>
<dbReference type="CDD" id="cd02247">
    <property type="entry name" value="cupin_pirin_C"/>
    <property type="match status" value="1"/>
</dbReference>
<dbReference type="FunCoup" id="A0A7M7RFK2">
    <property type="interactions" value="65"/>
</dbReference>
<evidence type="ECO:0000256" key="13">
    <source>
        <dbReference type="SAM" id="SignalP"/>
    </source>
</evidence>
<dbReference type="GO" id="GO:0008127">
    <property type="term" value="F:quercetin 2,3-dioxygenase activity"/>
    <property type="evidence" value="ECO:0000318"/>
    <property type="project" value="GO_Central"/>
</dbReference>
<dbReference type="FunFam" id="2.60.120.10:FF:000055">
    <property type="entry name" value="pirin"/>
    <property type="match status" value="1"/>
</dbReference>
<reference evidence="17" key="1">
    <citation type="submission" date="2015-02" db="EMBL/GenBank/DDBJ databases">
        <title>Genome sequencing for Strongylocentrotus purpuratus.</title>
        <authorList>
            <person name="Murali S."/>
            <person name="Liu Y."/>
            <person name="Vee V."/>
            <person name="English A."/>
            <person name="Wang M."/>
            <person name="Skinner E."/>
            <person name="Han Y."/>
            <person name="Muzny D.M."/>
            <person name="Worley K.C."/>
            <person name="Gibbs R.A."/>
        </authorList>
    </citation>
    <scope>NUCLEOTIDE SEQUENCE</scope>
</reference>
<dbReference type="GO" id="GO:0030224">
    <property type="term" value="P:monocyte differentiation"/>
    <property type="evidence" value="ECO:0000318"/>
    <property type="project" value="GO_Central"/>
</dbReference>
<dbReference type="Pfam" id="PF05726">
    <property type="entry name" value="Pirin_C"/>
    <property type="match status" value="1"/>
</dbReference>
<evidence type="ECO:0000313" key="16">
    <source>
        <dbReference type="EnsemblMetazoa" id="XP_789037"/>
    </source>
</evidence>
<dbReference type="OMA" id="TPWHPHR"/>
<dbReference type="RefSeq" id="XP_789037.3">
    <property type="nucleotide sequence ID" value="XM_783944.4"/>
</dbReference>
<dbReference type="InterPro" id="IPR003829">
    <property type="entry name" value="Pirin_N_dom"/>
</dbReference>
<dbReference type="InterPro" id="IPR012093">
    <property type="entry name" value="Pirin"/>
</dbReference>
<dbReference type="GeneID" id="584062"/>
<feature type="binding site" evidence="11">
    <location>
        <position position="107"/>
    </location>
    <ligand>
        <name>Fe cation</name>
        <dbReference type="ChEBI" id="CHEBI:24875"/>
    </ligand>
</feature>
<accession>A0A7M7RFK2</accession>
<feature type="binding site" evidence="11">
    <location>
        <position position="151"/>
    </location>
    <ligand>
        <name>Fe cation</name>
        <dbReference type="ChEBI" id="CHEBI:24875"/>
    </ligand>
</feature>
<dbReference type="Gene3D" id="2.60.120.10">
    <property type="entry name" value="Jelly Rolls"/>
    <property type="match status" value="2"/>
</dbReference>
<feature type="domain" description="Pirin C-terminal" evidence="15">
    <location>
        <begin position="221"/>
        <end position="327"/>
    </location>
</feature>
<dbReference type="SUPFAM" id="SSF51182">
    <property type="entry name" value="RmlC-like cupins"/>
    <property type="match status" value="1"/>
</dbReference>
<dbReference type="PANTHER" id="PTHR13903">
    <property type="entry name" value="PIRIN-RELATED"/>
    <property type="match status" value="1"/>
</dbReference>
<evidence type="ECO:0000256" key="5">
    <source>
        <dbReference type="ARBA" id="ARBA00054987"/>
    </source>
</evidence>
<dbReference type="GO" id="GO:0005634">
    <property type="term" value="C:nucleus"/>
    <property type="evidence" value="ECO:0000318"/>
    <property type="project" value="GO_Central"/>
</dbReference>
<evidence type="ECO:0000256" key="9">
    <source>
        <dbReference type="ARBA" id="ARBA00069068"/>
    </source>
</evidence>
<evidence type="ECO:0000313" key="17">
    <source>
        <dbReference type="Proteomes" id="UP000007110"/>
    </source>
</evidence>
<keyword evidence="11" id="KW-0408">Iron</keyword>
<keyword evidence="3" id="KW-0539">Nucleus</keyword>
<sequence>MRYFLLRLLVISVAAVYCTENKDKASIIPLTTSTTQFHFASGNITANKMADEGVPRNVIKSVLSVEQSEGVGARVRRSIGRQELRNLDPFLLLDEFRVAAPAGFPDHPHRGFETVTYLLSGSGTHEDFAGHKGVMYPGDLQWMTAGRGIVHSEMPNGKDTSHGLQLWVNLAKEFKMVEPEYQELQAKNIPLGKKDGVSVKVIAGEALGKKAEVRTRTPTAYLDFTFESGAKLRQPVIKGNTAFVYILSGKAQFGTGEDKKEGEPHNTLVLSDGDFLEVENTGSEPCHFVLISGTPINEPVVQYGPFVMNTEDEIQQAISDYRTARNGFEKARTWNSETGKAK</sequence>
<dbReference type="Pfam" id="PF02678">
    <property type="entry name" value="Pirin"/>
    <property type="match status" value="1"/>
</dbReference>
<dbReference type="AlphaFoldDB" id="A0A7M7RFK2"/>
<feature type="domain" description="Pirin N-terminal" evidence="14">
    <location>
        <begin position="73"/>
        <end position="168"/>
    </location>
</feature>
<evidence type="ECO:0000256" key="6">
    <source>
        <dbReference type="ARBA" id="ARBA00060642"/>
    </source>
</evidence>
<dbReference type="OrthoDB" id="198735at2759"/>
<evidence type="ECO:0000256" key="4">
    <source>
        <dbReference type="ARBA" id="ARBA00050845"/>
    </source>
</evidence>
<dbReference type="EnsemblMetazoa" id="XM_783944">
    <property type="protein sequence ID" value="XP_789037"/>
    <property type="gene ID" value="LOC584062"/>
</dbReference>
<evidence type="ECO:0000256" key="11">
    <source>
        <dbReference type="PIRSR" id="PIRSR006232-1"/>
    </source>
</evidence>
<comment type="pathway">
    <text evidence="6">Flavonoid metabolism; quercetin degradation.</text>
</comment>
<evidence type="ECO:0000256" key="2">
    <source>
        <dbReference type="ARBA" id="ARBA00008416"/>
    </source>
</evidence>
<proteinExistence type="inferred from homology"/>
<organism evidence="16 17">
    <name type="scientific">Strongylocentrotus purpuratus</name>
    <name type="common">Purple sea urchin</name>
    <dbReference type="NCBI Taxonomy" id="7668"/>
    <lineage>
        <taxon>Eukaryota</taxon>
        <taxon>Metazoa</taxon>
        <taxon>Echinodermata</taxon>
        <taxon>Eleutherozoa</taxon>
        <taxon>Echinozoa</taxon>
        <taxon>Echinoidea</taxon>
        <taxon>Euechinoidea</taxon>
        <taxon>Echinacea</taxon>
        <taxon>Camarodonta</taxon>
        <taxon>Echinidea</taxon>
        <taxon>Strongylocentrotidae</taxon>
        <taxon>Strongylocentrotus</taxon>
    </lineage>
</organism>
<dbReference type="EC" id="1.13.11.24" evidence="8"/>
<evidence type="ECO:0000256" key="7">
    <source>
        <dbReference type="ARBA" id="ARBA00064668"/>
    </source>
</evidence>
<evidence type="ECO:0000256" key="1">
    <source>
        <dbReference type="ARBA" id="ARBA00004123"/>
    </source>
</evidence>
<feature type="binding site" evidence="11">
    <location>
        <position position="153"/>
    </location>
    <ligand>
        <name>Fe cation</name>
        <dbReference type="ChEBI" id="CHEBI:24875"/>
    </ligand>
</feature>
<comment type="function">
    <text evidence="5">Transcriptional coregulator of NF-kappa-B which facilitates binding of NF-kappa-B proteins to target kappa-B genes in a redox-state-dependent manner. May be required for efficient terminal myeloid maturation of hematopoietic cells. Has quercetin 2,3-dioxygenase activity (in vitro).</text>
</comment>
<feature type="signal peptide" evidence="13">
    <location>
        <begin position="1"/>
        <end position="15"/>
    </location>
</feature>
<evidence type="ECO:0000259" key="15">
    <source>
        <dbReference type="Pfam" id="PF05726"/>
    </source>
</evidence>
<evidence type="ECO:0000256" key="3">
    <source>
        <dbReference type="ARBA" id="ARBA00023242"/>
    </source>
</evidence>
<dbReference type="PANTHER" id="PTHR13903:SF8">
    <property type="entry name" value="PIRIN"/>
    <property type="match status" value="1"/>
</dbReference>
<dbReference type="InterPro" id="IPR008778">
    <property type="entry name" value="Pirin_C_dom"/>
</dbReference>